<name>A0A9W8XYJ9_9PLEO</name>
<keyword evidence="2" id="KW-0040">ANK repeat</keyword>
<evidence type="ECO:0000313" key="4">
    <source>
        <dbReference type="EMBL" id="KAJ4363020.1"/>
    </source>
</evidence>
<sequence length="874" mass="96723">MQQLQQHKKERYTDGLAEYGNFYGGPAFNYLAPAKSASSSVQEVPAEAIHTPTMSTHASVESYRYAPNVHLFNKEREDLQLASPYSNYVSPPTYAQGLMVDSRYRNSRMGHTASPPAPAPLNYVHKVPGTDSCLYQFSQAPSSPGLQEQPTQLHLRPLEPGSRPVSKRSLKQSPDQPPQPAPLQFLKRSSTLPPTPPMSFGSSACNEDGWPERMQPLYVSGQYPEVLKHPAKPPMFGPGTLGRMNTMSSISSGRSSTHVSSPVQNIPTSPFDGQDKFSVAFSSLSIQEDESREMSSDDAQAEVLRRLSSKAEKRSTAPAKKGFWKTTTATKATTSHSQDALTDILEEVALEGNLSLVKAIIVLGADPVYRSTGKLKKVKHEALQKATSNGCTKVVDYLLRKGASYGEAPKKSTYTPLDRALLAAAYKGHTQLATCLIISHGANPMTEQWPREMYDTQHYWAESQVRLSRTSVLDGISKLKNVDEGMKLLKVIMQHPNFDPTAHVAGVFDTKSELQTAEFNYRPWQTTYEYSALACFIRAGWADVVEEMLSLKGSPKGYEKDDEVLQYQDKVTRHISPANALTKETWEKRPEDALRILKLLIDRNFDISLAQRTATDLGQRTALGRALSADAAQGVELLLQSKRNLVREEISFRRHKKERKSLPLVAALSLNSLETARVLLRAGAHPRDPAFGEMNALQFAAHQGGETGTGILADMIALAPELTYDALDIAITRMNQDTVRVLLDCISAAALREQVAALPPAYDMLLYCLDTDKDDATRENYLRLIDMVVAWDVGHALQRPQLPAILSAIRRDNYVGMEKLLQSGVIDGKSLILNSKAQPLGEQGLWTMLECCELTARSNEWLGLLRYYGAPLFQ</sequence>
<evidence type="ECO:0000313" key="5">
    <source>
        <dbReference type="Proteomes" id="UP001140560"/>
    </source>
</evidence>
<protein>
    <submittedName>
        <fullName evidence="4">Uncharacterized protein</fullName>
    </submittedName>
</protein>
<dbReference type="PANTHER" id="PTHR24189">
    <property type="entry name" value="MYOTROPHIN"/>
    <property type="match status" value="1"/>
</dbReference>
<dbReference type="OrthoDB" id="3746201at2759"/>
<feature type="region of interest" description="Disordered" evidence="3">
    <location>
        <begin position="156"/>
        <end position="208"/>
    </location>
</feature>
<evidence type="ECO:0000256" key="2">
    <source>
        <dbReference type="ARBA" id="ARBA00023043"/>
    </source>
</evidence>
<reference evidence="4" key="1">
    <citation type="submission" date="2022-10" db="EMBL/GenBank/DDBJ databases">
        <title>Tapping the CABI collections for fungal endophytes: first genome assemblies for Collariella, Neodidymelliopsis, Ascochyta clinopodiicola, Didymella pomorum, Didymosphaeria variabile, Neocosmospora piperis and Neocucurbitaria cava.</title>
        <authorList>
            <person name="Hill R."/>
        </authorList>
    </citation>
    <scope>NUCLEOTIDE SEQUENCE</scope>
    <source>
        <strain evidence="4">IMI 356814</strain>
    </source>
</reference>
<dbReference type="PANTHER" id="PTHR24189:SF50">
    <property type="entry name" value="ANKYRIN REPEAT AND SOCS BOX PROTEIN 2"/>
    <property type="match status" value="1"/>
</dbReference>
<evidence type="ECO:0000256" key="1">
    <source>
        <dbReference type="ARBA" id="ARBA00022737"/>
    </source>
</evidence>
<keyword evidence="1" id="KW-0677">Repeat</keyword>
<dbReference type="AlphaFoldDB" id="A0A9W8XYJ9"/>
<organism evidence="4 5">
    <name type="scientific">Neocucurbitaria cava</name>
    <dbReference type="NCBI Taxonomy" id="798079"/>
    <lineage>
        <taxon>Eukaryota</taxon>
        <taxon>Fungi</taxon>
        <taxon>Dikarya</taxon>
        <taxon>Ascomycota</taxon>
        <taxon>Pezizomycotina</taxon>
        <taxon>Dothideomycetes</taxon>
        <taxon>Pleosporomycetidae</taxon>
        <taxon>Pleosporales</taxon>
        <taxon>Pleosporineae</taxon>
        <taxon>Cucurbitariaceae</taxon>
        <taxon>Neocucurbitaria</taxon>
    </lineage>
</organism>
<dbReference type="Pfam" id="PF12796">
    <property type="entry name" value="Ank_2"/>
    <property type="match status" value="1"/>
</dbReference>
<dbReference type="SUPFAM" id="SSF48403">
    <property type="entry name" value="Ankyrin repeat"/>
    <property type="match status" value="1"/>
</dbReference>
<dbReference type="Gene3D" id="1.25.40.20">
    <property type="entry name" value="Ankyrin repeat-containing domain"/>
    <property type="match status" value="2"/>
</dbReference>
<dbReference type="InterPro" id="IPR036770">
    <property type="entry name" value="Ankyrin_rpt-contain_sf"/>
</dbReference>
<dbReference type="Proteomes" id="UP001140560">
    <property type="component" value="Unassembled WGS sequence"/>
</dbReference>
<accession>A0A9W8XYJ9</accession>
<dbReference type="InterPro" id="IPR002110">
    <property type="entry name" value="Ankyrin_rpt"/>
</dbReference>
<keyword evidence="5" id="KW-1185">Reference proteome</keyword>
<comment type="caution">
    <text evidence="4">The sequence shown here is derived from an EMBL/GenBank/DDBJ whole genome shotgun (WGS) entry which is preliminary data.</text>
</comment>
<gene>
    <name evidence="4" type="ORF">N0V83_010138</name>
</gene>
<dbReference type="EMBL" id="JAPEUY010000020">
    <property type="protein sequence ID" value="KAJ4363020.1"/>
    <property type="molecule type" value="Genomic_DNA"/>
</dbReference>
<evidence type="ECO:0000256" key="3">
    <source>
        <dbReference type="SAM" id="MobiDB-lite"/>
    </source>
</evidence>
<dbReference type="InterPro" id="IPR050745">
    <property type="entry name" value="Multifunctional_regulatory"/>
</dbReference>
<proteinExistence type="predicted"/>